<reference evidence="1" key="1">
    <citation type="submission" date="2023-03" db="EMBL/GenBank/DDBJ databases">
        <title>Actinoallomurus iriomotensis NBRC 103684.</title>
        <authorList>
            <person name="Ichikawa N."/>
            <person name="Sato H."/>
            <person name="Tonouchi N."/>
        </authorList>
    </citation>
    <scope>NUCLEOTIDE SEQUENCE</scope>
    <source>
        <strain evidence="1">NBRC 103684</strain>
    </source>
</reference>
<keyword evidence="2" id="KW-1185">Reference proteome</keyword>
<gene>
    <name evidence="1" type="ORF">Airi02_091770</name>
</gene>
<sequence>MASEIGATWRRPRHRRALRGMAVGHTLLAQRPAGAPDGVQDVRAVGRVAGVADWAGLGHRG</sequence>
<dbReference type="EMBL" id="BSTK01000019">
    <property type="protein sequence ID" value="GLY91248.1"/>
    <property type="molecule type" value="Genomic_DNA"/>
</dbReference>
<proteinExistence type="predicted"/>
<organism evidence="1 2">
    <name type="scientific">Actinoallomurus iriomotensis</name>
    <dbReference type="NCBI Taxonomy" id="478107"/>
    <lineage>
        <taxon>Bacteria</taxon>
        <taxon>Bacillati</taxon>
        <taxon>Actinomycetota</taxon>
        <taxon>Actinomycetes</taxon>
        <taxon>Streptosporangiales</taxon>
        <taxon>Thermomonosporaceae</taxon>
        <taxon>Actinoallomurus</taxon>
    </lineage>
</organism>
<dbReference type="AlphaFoldDB" id="A0A9W6SCY3"/>
<comment type="caution">
    <text evidence="1">The sequence shown here is derived from an EMBL/GenBank/DDBJ whole genome shotgun (WGS) entry which is preliminary data.</text>
</comment>
<evidence type="ECO:0000313" key="1">
    <source>
        <dbReference type="EMBL" id="GLY91248.1"/>
    </source>
</evidence>
<dbReference type="Proteomes" id="UP001165074">
    <property type="component" value="Unassembled WGS sequence"/>
</dbReference>
<evidence type="ECO:0000313" key="2">
    <source>
        <dbReference type="Proteomes" id="UP001165074"/>
    </source>
</evidence>
<protein>
    <submittedName>
        <fullName evidence="1">Uncharacterized protein</fullName>
    </submittedName>
</protein>
<accession>A0A9W6SCY3</accession>
<name>A0A9W6SCY3_9ACTN</name>